<organism evidence="2 3">
    <name type="scientific">Spodoptera exigua</name>
    <name type="common">Beet armyworm</name>
    <name type="synonym">Noctua fulgens</name>
    <dbReference type="NCBI Taxonomy" id="7107"/>
    <lineage>
        <taxon>Eukaryota</taxon>
        <taxon>Metazoa</taxon>
        <taxon>Ecdysozoa</taxon>
        <taxon>Arthropoda</taxon>
        <taxon>Hexapoda</taxon>
        <taxon>Insecta</taxon>
        <taxon>Pterygota</taxon>
        <taxon>Neoptera</taxon>
        <taxon>Endopterygota</taxon>
        <taxon>Lepidoptera</taxon>
        <taxon>Glossata</taxon>
        <taxon>Ditrysia</taxon>
        <taxon>Noctuoidea</taxon>
        <taxon>Noctuidae</taxon>
        <taxon>Amphipyrinae</taxon>
        <taxon>Spodoptera</taxon>
    </lineage>
</organism>
<dbReference type="Proteomes" id="UP000814243">
    <property type="component" value="Unassembled WGS sequence"/>
</dbReference>
<feature type="compositionally biased region" description="Pro residues" evidence="1">
    <location>
        <begin position="120"/>
        <end position="129"/>
    </location>
</feature>
<name>A0A922M903_SPOEX</name>
<gene>
    <name evidence="2" type="ORF">HF086_015245</name>
</gene>
<evidence type="ECO:0000256" key="1">
    <source>
        <dbReference type="SAM" id="MobiDB-lite"/>
    </source>
</evidence>
<dbReference type="AlphaFoldDB" id="A0A922M903"/>
<protein>
    <submittedName>
        <fullName evidence="2">Uncharacterized protein</fullName>
    </submittedName>
</protein>
<feature type="region of interest" description="Disordered" evidence="1">
    <location>
        <begin position="232"/>
        <end position="260"/>
    </location>
</feature>
<proteinExistence type="predicted"/>
<dbReference type="EMBL" id="JACEFF010000724">
    <property type="protein sequence ID" value="KAH9632213.1"/>
    <property type="molecule type" value="Genomic_DNA"/>
</dbReference>
<sequence length="571" mass="64157">MEVSITGYGRRPCHNRCHFLRDESTESSTDESEDWQPQYHGSIPRLIVTLDRENNQLQEDLSPDTPGCPIELRSNAPPPRPIPVFTFTCEDFDEQQTSSNATSQPEECESQPVRCESPSDEPPPIPEPPANYDQSSDNGDSICLPPQMEPIDTKLTLDLFNSRGRENEFYRQRCTGIDECVSACECCRTPQPETQQIPYIDEPNSEPLIFENEGPPNKVATPKIRRILPSLSLDQPDSDQKPETADAVCQTPSSPMDREVTPKRKIELNLDIKKDYDQIENIQCRLKRALFSMSTSLSGKSEDTEIPSTYSTSDSFDETNNELKYDVGTIKAQTPVDNNPGAKQILDSVDRKSWKSPDEYRPVFGKVKELTKHFNNINLKYCVKNYKRNCQSSPNLSVRDDKTPKVIENLPTSASLADIQYECTKTDTSDTKCEKFSDNEVKSILIQLEDWSKYGSRGSEDTLAHGNEFEIPNLPSEEHTENTANGYVFSEIIDKKPKRITLDNIKLKSNQSSINSDQAEHSKESLNVSGSLDKECSDRLPRVVAMLRPGEAVVGSCPDLSARTCKAPTHA</sequence>
<accession>A0A922M903</accession>
<evidence type="ECO:0000313" key="3">
    <source>
        <dbReference type="Proteomes" id="UP000814243"/>
    </source>
</evidence>
<feature type="region of interest" description="Disordered" evidence="1">
    <location>
        <begin position="298"/>
        <end position="317"/>
    </location>
</feature>
<reference evidence="2" key="1">
    <citation type="journal article" date="2021" name="G3 (Bethesda)">
        <title>Genome and transcriptome analysis of the beet armyworm Spodoptera exigua reveals targets for pest control. .</title>
        <authorList>
            <person name="Simon S."/>
            <person name="Breeschoten T."/>
            <person name="Jansen H.J."/>
            <person name="Dirks R.P."/>
            <person name="Schranz M.E."/>
            <person name="Ros V.I.D."/>
        </authorList>
    </citation>
    <scope>NUCLEOTIDE SEQUENCE</scope>
    <source>
        <strain evidence="2">TB_SE_WUR_2020</strain>
    </source>
</reference>
<feature type="compositionally biased region" description="Polar residues" evidence="1">
    <location>
        <begin position="95"/>
        <end position="105"/>
    </location>
</feature>
<evidence type="ECO:0000313" key="2">
    <source>
        <dbReference type="EMBL" id="KAH9632213.1"/>
    </source>
</evidence>
<comment type="caution">
    <text evidence="2">The sequence shown here is derived from an EMBL/GenBank/DDBJ whole genome shotgun (WGS) entry which is preliminary data.</text>
</comment>
<feature type="region of interest" description="Disordered" evidence="1">
    <location>
        <begin position="511"/>
        <end position="533"/>
    </location>
</feature>
<feature type="region of interest" description="Disordered" evidence="1">
    <location>
        <begin position="52"/>
        <end position="144"/>
    </location>
</feature>